<gene>
    <name evidence="1" type="ORF">LSJ_1624c</name>
</gene>
<proteinExistence type="predicted"/>
<dbReference type="KEGG" id="lsj:LSJ_1624c"/>
<protein>
    <submittedName>
        <fullName evidence="1">Uncharacterized protein</fullName>
    </submittedName>
</protein>
<dbReference type="AlphaFoldDB" id="A0A089QDU0"/>
<dbReference type="EMBL" id="CP007646">
    <property type="protein sequence ID" value="AIR11269.1"/>
    <property type="molecule type" value="Genomic_DNA"/>
</dbReference>
<name>A0A089QDU0_9LACO</name>
<dbReference type="InterPro" id="IPR046028">
    <property type="entry name" value="DUF5986"/>
</dbReference>
<sequence>MKDINYLKKELIKEVNNYMRITRRDVEGDYSEMVGGTAYRNGLSNATWDTRFNSIGIYLEKNCEKFNLLYIKMDRGIWRAPLILDRDNGVLYIFSSTENLRMVTKKIKNGNRTHYIYLLTLYCEDGEVEQLELMEDEMREMRAKKIMGDNISLVKKVAVIHYSYLNGIPIDGTISFLDNTGNERLAIKIDDYLNEKQGNMPEMLDIPSNLEVKSAPLVKWNPKKTEGKQKKGNV</sequence>
<accession>A0A089QDU0</accession>
<reference evidence="1 2" key="1">
    <citation type="journal article" date="2014" name="BMC Genomics">
        <title>Unusual genome complexity in Lactobacillus salivarius JCM1046.</title>
        <authorList>
            <person name="Raftis E.J."/>
            <person name="Forde B.M."/>
            <person name="Claesson M.J."/>
            <person name="O'Toole P.W."/>
        </authorList>
    </citation>
    <scope>NUCLEOTIDE SEQUENCE [LARGE SCALE GENOMIC DNA]</scope>
    <source>
        <strain evidence="1 2">JCM1046</strain>
    </source>
</reference>
<dbReference type="RefSeq" id="WP_044005469.1">
    <property type="nucleotide sequence ID" value="NZ_CP007646.1"/>
</dbReference>
<dbReference type="Pfam" id="PF19448">
    <property type="entry name" value="DUF5986"/>
    <property type="match status" value="1"/>
</dbReference>
<dbReference type="Proteomes" id="UP000029488">
    <property type="component" value="Chromosome"/>
</dbReference>
<evidence type="ECO:0000313" key="1">
    <source>
        <dbReference type="EMBL" id="AIR11269.1"/>
    </source>
</evidence>
<evidence type="ECO:0000313" key="2">
    <source>
        <dbReference type="Proteomes" id="UP000029488"/>
    </source>
</evidence>
<organism evidence="1 2">
    <name type="scientific">Ligilactobacillus salivarius</name>
    <dbReference type="NCBI Taxonomy" id="1624"/>
    <lineage>
        <taxon>Bacteria</taxon>
        <taxon>Bacillati</taxon>
        <taxon>Bacillota</taxon>
        <taxon>Bacilli</taxon>
        <taxon>Lactobacillales</taxon>
        <taxon>Lactobacillaceae</taxon>
        <taxon>Ligilactobacillus</taxon>
    </lineage>
</organism>